<dbReference type="Proteomes" id="UP000077098">
    <property type="component" value="Unassembled WGS sequence"/>
</dbReference>
<evidence type="ECO:0000313" key="2">
    <source>
        <dbReference type="EMBL" id="OAE40524.1"/>
    </source>
</evidence>
<proteinExistence type="predicted"/>
<gene>
    <name evidence="2" type="ORF">A7J57_09595</name>
</gene>
<dbReference type="RefSeq" id="WP_063950276.1">
    <property type="nucleotide sequence ID" value="NZ_CP072309.1"/>
</dbReference>
<dbReference type="EMBL" id="LXPS01000036">
    <property type="protein sequence ID" value="OAE40524.1"/>
    <property type="molecule type" value="Genomic_DNA"/>
</dbReference>
<organism evidence="2 3">
    <name type="scientific">Agrobacterium tumefaciens</name>
    <dbReference type="NCBI Taxonomy" id="358"/>
    <lineage>
        <taxon>Bacteria</taxon>
        <taxon>Pseudomonadati</taxon>
        <taxon>Pseudomonadota</taxon>
        <taxon>Alphaproteobacteria</taxon>
        <taxon>Hyphomicrobiales</taxon>
        <taxon>Rhizobiaceae</taxon>
        <taxon>Rhizobium/Agrobacterium group</taxon>
        <taxon>Agrobacterium</taxon>
        <taxon>Agrobacterium tumefaciens complex</taxon>
    </lineage>
</organism>
<sequence>MAEHPVPGSFSLSAIKLRSSEASSVGRSNNVPSSSVLLAGTATALTDGSGNFFFDLPAPPTYPERAEKPEKTDDRSHLARQ</sequence>
<protein>
    <submittedName>
        <fullName evidence="2">Uncharacterized protein</fullName>
    </submittedName>
</protein>
<feature type="region of interest" description="Disordered" evidence="1">
    <location>
        <begin position="55"/>
        <end position="81"/>
    </location>
</feature>
<accession>A0A176X1I1</accession>
<reference evidence="2 3" key="1">
    <citation type="submission" date="2016-05" db="EMBL/GenBank/DDBJ databases">
        <authorList>
            <person name="Lavstsen T."/>
            <person name="Jespersen J.S."/>
        </authorList>
    </citation>
    <scope>NUCLEOTIDE SEQUENCE [LARGE SCALE GENOMIC DNA]</scope>
    <source>
        <strain evidence="2 3">KCJ1736</strain>
    </source>
</reference>
<dbReference type="AlphaFoldDB" id="A0A176X1I1"/>
<comment type="caution">
    <text evidence="2">The sequence shown here is derived from an EMBL/GenBank/DDBJ whole genome shotgun (WGS) entry which is preliminary data.</text>
</comment>
<feature type="compositionally biased region" description="Basic and acidic residues" evidence="1">
    <location>
        <begin position="64"/>
        <end position="81"/>
    </location>
</feature>
<evidence type="ECO:0000313" key="3">
    <source>
        <dbReference type="Proteomes" id="UP000077098"/>
    </source>
</evidence>
<evidence type="ECO:0000256" key="1">
    <source>
        <dbReference type="SAM" id="MobiDB-lite"/>
    </source>
</evidence>
<name>A0A176X1I1_AGRTU</name>